<dbReference type="PANTHER" id="PTHR45138:SF9">
    <property type="entry name" value="DIGUANYLATE CYCLASE DGCM-RELATED"/>
    <property type="match status" value="1"/>
</dbReference>
<dbReference type="GO" id="GO:0052621">
    <property type="term" value="F:diguanylate cyclase activity"/>
    <property type="evidence" value="ECO:0007669"/>
    <property type="project" value="TreeGrafter"/>
</dbReference>
<evidence type="ECO:0000313" key="3">
    <source>
        <dbReference type="Proteomes" id="UP000242949"/>
    </source>
</evidence>
<evidence type="ECO:0000259" key="1">
    <source>
        <dbReference type="PROSITE" id="PS50887"/>
    </source>
</evidence>
<dbReference type="Gene3D" id="3.30.70.270">
    <property type="match status" value="1"/>
</dbReference>
<dbReference type="NCBIfam" id="TIGR00254">
    <property type="entry name" value="GGDEF"/>
    <property type="match status" value="1"/>
</dbReference>
<evidence type="ECO:0000313" key="2">
    <source>
        <dbReference type="EMBL" id="SDC58212.1"/>
    </source>
</evidence>
<dbReference type="EMBL" id="FMYI01000012">
    <property type="protein sequence ID" value="SDC58212.1"/>
    <property type="molecule type" value="Genomic_DNA"/>
</dbReference>
<feature type="domain" description="GGDEF" evidence="1">
    <location>
        <begin position="178"/>
        <end position="307"/>
    </location>
</feature>
<keyword evidence="3" id="KW-1185">Reference proteome</keyword>
<dbReference type="CDD" id="cd01949">
    <property type="entry name" value="GGDEF"/>
    <property type="match status" value="1"/>
</dbReference>
<gene>
    <name evidence="2" type="ORF">SAMN05421734_11230</name>
</gene>
<reference evidence="3" key="1">
    <citation type="submission" date="2016-09" db="EMBL/GenBank/DDBJ databases">
        <authorList>
            <person name="Varghese N."/>
            <person name="Submissions S."/>
        </authorList>
    </citation>
    <scope>NUCLEOTIDE SEQUENCE [LARGE SCALE GENOMIC DNA]</scope>
    <source>
        <strain evidence="3">S5</strain>
    </source>
</reference>
<dbReference type="AlphaFoldDB" id="A0A1G6MRR7"/>
<dbReference type="InterPro" id="IPR000160">
    <property type="entry name" value="GGDEF_dom"/>
</dbReference>
<dbReference type="PROSITE" id="PS50887">
    <property type="entry name" value="GGDEF"/>
    <property type="match status" value="1"/>
</dbReference>
<dbReference type="SUPFAM" id="SSF55073">
    <property type="entry name" value="Nucleotide cyclase"/>
    <property type="match status" value="1"/>
</dbReference>
<protein>
    <submittedName>
        <fullName evidence="2">Diguanylate cyclase (GGDEF) domain-containing protein</fullName>
    </submittedName>
</protein>
<dbReference type="STRING" id="1612202.SAMN05421734_11230"/>
<organism evidence="2 3">
    <name type="scientific">Pelagirhabdus alkalitolerans</name>
    <dbReference type="NCBI Taxonomy" id="1612202"/>
    <lineage>
        <taxon>Bacteria</taxon>
        <taxon>Bacillati</taxon>
        <taxon>Bacillota</taxon>
        <taxon>Bacilli</taxon>
        <taxon>Bacillales</taxon>
        <taxon>Bacillaceae</taxon>
        <taxon>Pelagirhabdus</taxon>
    </lineage>
</organism>
<dbReference type="InterPro" id="IPR043128">
    <property type="entry name" value="Rev_trsase/Diguanyl_cyclase"/>
</dbReference>
<proteinExistence type="predicted"/>
<dbReference type="OrthoDB" id="9759607at2"/>
<dbReference type="PANTHER" id="PTHR45138">
    <property type="entry name" value="REGULATORY COMPONENTS OF SENSORY TRANSDUCTION SYSTEM"/>
    <property type="match status" value="1"/>
</dbReference>
<name>A0A1G6MRR7_9BACI</name>
<dbReference type="InterPro" id="IPR029787">
    <property type="entry name" value="Nucleotide_cyclase"/>
</dbReference>
<accession>A0A1G6MRR7</accession>
<dbReference type="RefSeq" id="WP_090797071.1">
    <property type="nucleotide sequence ID" value="NZ_FMYI01000012.1"/>
</dbReference>
<sequence length="307" mass="36132">MQNNRELTMESMHHLFNQAQLSLFLVNLDGSILKKYGYAQFQLEAELNSIYQIVDNHSKNRLEKILKDEKKEGTTDIYLLSSTHPAAFFLTYVKEQDLVWLFILPYPPEYSQMVSNMLDANAELTKLYEQKIQLEYELKHHMKELEKLSITDPLTGLYNRQYFYDYVNEKLESRDSWQMLSLVMIDFNDFKKVNDQYGHKTGDYLLKEFAHIIQSQCDMAFRFGGDEFVVVSVDLSHDVIKKRLDHINRLFSQKTEIVSLSYGISSISKDKAGQIGTNQDIDHYLRLADQAMYRYKQAYKNNSKEMD</sequence>
<dbReference type="Pfam" id="PF00990">
    <property type="entry name" value="GGDEF"/>
    <property type="match status" value="1"/>
</dbReference>
<dbReference type="InterPro" id="IPR050469">
    <property type="entry name" value="Diguanylate_Cyclase"/>
</dbReference>
<dbReference type="SMART" id="SM00267">
    <property type="entry name" value="GGDEF"/>
    <property type="match status" value="1"/>
</dbReference>
<dbReference type="Proteomes" id="UP000242949">
    <property type="component" value="Unassembled WGS sequence"/>
</dbReference>